<dbReference type="AlphaFoldDB" id="A0A1G4Q0R4"/>
<sequence length="286" mass="32388">MKRFIVSVVVLILGCHLDNNSKMEKEGSRLIGENGLDIPGSDISGKEKMNLGLMNFRLLSGDSGLVSDFQNYETLKALENKNKFIDYNQIEFLEGTKSITVLFLPIYVRWIKIKARDLFNESGSFIKELKGIKYSYLVSPVDGSYISYAMPFIVFETTRESDPLYSVSGFKLISKGSNINFNENKTGFFGGIPMSEKSVESGLVTAYPFGSSDPKKVVEAFSSLYSNEIWSDMIAEITIKFKQYPQNEKVYRISLDSKLFDVTMKKIIEKYPNIKNKSLTFNSLID</sequence>
<gene>
    <name evidence="2" type="ORF">SAMN02983004_00852</name>
</gene>
<dbReference type="InterPro" id="IPR056668">
    <property type="entry name" value="BB0158-like"/>
</dbReference>
<dbReference type="Pfam" id="PF24960">
    <property type="entry name" value="BB0158"/>
    <property type="match status" value="1"/>
</dbReference>
<protein>
    <recommendedName>
        <fullName evidence="1">Outer surface lipoprotein BB0158 domain-containing protein</fullName>
    </recommendedName>
</protein>
<evidence type="ECO:0000313" key="3">
    <source>
        <dbReference type="Proteomes" id="UP000199262"/>
    </source>
</evidence>
<dbReference type="NCBIfam" id="NF033723">
    <property type="entry name" value="S2_P23"/>
    <property type="match status" value="1"/>
</dbReference>
<dbReference type="RefSeq" id="WP_091973333.1">
    <property type="nucleotide sequence ID" value="NZ_CP124065.1"/>
</dbReference>
<reference evidence="3" key="1">
    <citation type="submission" date="2016-10" db="EMBL/GenBank/DDBJ databases">
        <authorList>
            <person name="Varghese N."/>
            <person name="Submissions S."/>
        </authorList>
    </citation>
    <scope>NUCLEOTIDE SEQUENCE [LARGE SCALE GENOMIC DNA]</scope>
    <source>
        <strain evidence="3">ATCC 51557</strain>
    </source>
</reference>
<name>A0A1G4Q0R4_BORJA</name>
<keyword evidence="3" id="KW-1185">Reference proteome</keyword>
<feature type="domain" description="Outer surface lipoprotein BB0158" evidence="1">
    <location>
        <begin position="94"/>
        <end position="272"/>
    </location>
</feature>
<accession>A0A1G4Q0R4</accession>
<dbReference type="OrthoDB" id="351070at2"/>
<evidence type="ECO:0000259" key="1">
    <source>
        <dbReference type="Pfam" id="PF24960"/>
    </source>
</evidence>
<proteinExistence type="predicted"/>
<evidence type="ECO:0000313" key="2">
    <source>
        <dbReference type="EMBL" id="SCW38173.1"/>
    </source>
</evidence>
<dbReference type="EMBL" id="FMTE01000005">
    <property type="protein sequence ID" value="SCW38173.1"/>
    <property type="molecule type" value="Genomic_DNA"/>
</dbReference>
<organism evidence="2 3">
    <name type="scientific">Borreliella japonica</name>
    <name type="common">Borrelia japonica</name>
    <dbReference type="NCBI Taxonomy" id="34095"/>
    <lineage>
        <taxon>Bacteria</taxon>
        <taxon>Pseudomonadati</taxon>
        <taxon>Spirochaetota</taxon>
        <taxon>Spirochaetia</taxon>
        <taxon>Spirochaetales</taxon>
        <taxon>Borreliaceae</taxon>
        <taxon>Borreliella</taxon>
    </lineage>
</organism>
<dbReference type="PROSITE" id="PS51257">
    <property type="entry name" value="PROKAR_LIPOPROTEIN"/>
    <property type="match status" value="1"/>
</dbReference>
<dbReference type="Proteomes" id="UP000199262">
    <property type="component" value="Unassembled WGS sequence"/>
</dbReference>